<keyword evidence="3 4" id="KW-0727">SH2 domain</keyword>
<feature type="domain" description="SH2" evidence="6">
    <location>
        <begin position="680"/>
        <end position="835"/>
    </location>
</feature>
<gene>
    <name evidence="7" type="ORF">DEA37_0010032</name>
</gene>
<dbReference type="PANTHER" id="PTHR10872:SF2">
    <property type="entry name" value="LNK, ISOFORM D"/>
    <property type="match status" value="1"/>
</dbReference>
<evidence type="ECO:0000256" key="3">
    <source>
        <dbReference type="ARBA" id="ARBA00022999"/>
    </source>
</evidence>
<sequence>IFECRDNETRVLGCLLILTQHNKSLDAVFYSMAFAENWNNFCARASTQLSIEALQLFKAHLVDNRADDQPGCGNNFLNFVTEKMRMKFEQSLSPAYFLTPLPNNTAFSHADVKSGLPKTDNEHTSSKGEVLSLESPLSDTLPLPVYANASAVLAAAKAAKCETHYNKSFVDLQSGNSRGRGWRSNSAGTNHDVTLDRITSAHVRRANSSTRSNSKRTPSCCSKTGLLEHTESKQSWRFGSLWLRKSFTILWKHRPPIRSVQQMFSPESDEPCKEDVLKRPPLEPYPRFPGSTAHLPVDVVREELVMEWLGPLTSDQRLTLCGDNRSAAVTLNGDADDCGWVPSRLCLFTTSAGLMLEVFTPPSEEKPRYGIFCNSIVILKFIPSDELSVPRENVFLIKTEFGDPKFFQTSNANNAKRWMSALQKGLPPVRRKPSWSISSFSRGHDELENISQSINAVFTAKSICPTHNNDTWNRTSPPQVCRHIAETESKPVDFPSLLASNSPSPVSPISSPRLSVRYDKDERLDHLNPRSALSDSKDCPSIPKPTEHSVRRTQLSSHSNNHSANSVPNFPGSGFPSDVVLCPTPSRPRVVSSDTRRPPSLSTTFCPRTSEFQNGKQQFGGIISTTPTFSPTALTFRPEPPRATCGSSVFNCTPNPPDASPSSNDGFEDVTGRQLSAYPWYHGTLSRVRAATYVLGQLSTDDHHSSSIVTPNQKCVPNGSHLTGSAFSSPVDHLSSVGTAQPSLSTADGFFLVRQSETKRGEFVLTFSCHGKAKHLRMTLSPDGQCRVQHLPFDSIVEMLEHFRQEPIPLEQVTATSDVSTENAPSIGTQASAPVTLSAYVVNPHLTGNQDRLVVCRGSVRVKGNVVGQAASAAVATALGGRSYPNQYIVM</sequence>
<dbReference type="GO" id="GO:0005886">
    <property type="term" value="C:plasma membrane"/>
    <property type="evidence" value="ECO:0007669"/>
    <property type="project" value="TreeGrafter"/>
</dbReference>
<evidence type="ECO:0000313" key="8">
    <source>
        <dbReference type="Proteomes" id="UP000324629"/>
    </source>
</evidence>
<comment type="caution">
    <text evidence="7">The sequence shown here is derived from an EMBL/GenBank/DDBJ whole genome shotgun (WGS) entry which is preliminary data.</text>
</comment>
<feature type="compositionally biased region" description="Polar residues" evidence="5">
    <location>
        <begin position="206"/>
        <end position="222"/>
    </location>
</feature>
<dbReference type="PROSITE" id="PS50001">
    <property type="entry name" value="SH2"/>
    <property type="match status" value="1"/>
</dbReference>
<evidence type="ECO:0000256" key="2">
    <source>
        <dbReference type="ARBA" id="ARBA00022553"/>
    </source>
</evidence>
<evidence type="ECO:0000259" key="6">
    <source>
        <dbReference type="PROSITE" id="PS50001"/>
    </source>
</evidence>
<dbReference type="InterPro" id="IPR011993">
    <property type="entry name" value="PH-like_dom_sf"/>
</dbReference>
<evidence type="ECO:0000256" key="5">
    <source>
        <dbReference type="SAM" id="MobiDB-lite"/>
    </source>
</evidence>
<evidence type="ECO:0000256" key="4">
    <source>
        <dbReference type="PROSITE-ProRule" id="PRU00191"/>
    </source>
</evidence>
<keyword evidence="2" id="KW-0597">Phosphoprotein</keyword>
<dbReference type="AlphaFoldDB" id="A0A5J4NK37"/>
<feature type="region of interest" description="Disordered" evidence="5">
    <location>
        <begin position="203"/>
        <end position="223"/>
    </location>
</feature>
<feature type="region of interest" description="Disordered" evidence="5">
    <location>
        <begin position="527"/>
        <end position="570"/>
    </location>
</feature>
<dbReference type="SMART" id="SM00252">
    <property type="entry name" value="SH2"/>
    <property type="match status" value="1"/>
</dbReference>
<name>A0A5J4NK37_9TREM</name>
<dbReference type="SUPFAM" id="SSF55550">
    <property type="entry name" value="SH2 domain"/>
    <property type="match status" value="1"/>
</dbReference>
<reference evidence="7 8" key="1">
    <citation type="journal article" date="2019" name="Gigascience">
        <title>Whole-genome sequence of the oriental lung fluke Paragonimus westermani.</title>
        <authorList>
            <person name="Oey H."/>
            <person name="Zakrzewski M."/>
            <person name="Narain K."/>
            <person name="Devi K.R."/>
            <person name="Agatsuma T."/>
            <person name="Nawaratna S."/>
            <person name="Gobert G.N."/>
            <person name="Jones M.K."/>
            <person name="Ragan M.A."/>
            <person name="McManus D.P."/>
            <person name="Krause L."/>
        </authorList>
    </citation>
    <scope>NUCLEOTIDE SEQUENCE [LARGE SCALE GENOMIC DNA]</scope>
    <source>
        <strain evidence="7 8">IND2009</strain>
    </source>
</reference>
<dbReference type="InterPro" id="IPR000980">
    <property type="entry name" value="SH2"/>
</dbReference>
<evidence type="ECO:0000313" key="7">
    <source>
        <dbReference type="EMBL" id="KAA3675863.1"/>
    </source>
</evidence>
<dbReference type="GO" id="GO:0035556">
    <property type="term" value="P:intracellular signal transduction"/>
    <property type="evidence" value="ECO:0007669"/>
    <property type="project" value="TreeGrafter"/>
</dbReference>
<dbReference type="Gene3D" id="2.30.29.30">
    <property type="entry name" value="Pleckstrin-homology domain (PH domain)/Phosphotyrosine-binding domain (PTB)"/>
    <property type="match status" value="1"/>
</dbReference>
<proteinExistence type="inferred from homology"/>
<feature type="compositionally biased region" description="Low complexity" evidence="5">
    <location>
        <begin position="556"/>
        <end position="566"/>
    </location>
</feature>
<dbReference type="EMBL" id="QNGE01002274">
    <property type="protein sequence ID" value="KAA3675863.1"/>
    <property type="molecule type" value="Genomic_DNA"/>
</dbReference>
<organism evidence="7 8">
    <name type="scientific">Paragonimus westermani</name>
    <dbReference type="NCBI Taxonomy" id="34504"/>
    <lineage>
        <taxon>Eukaryota</taxon>
        <taxon>Metazoa</taxon>
        <taxon>Spiralia</taxon>
        <taxon>Lophotrochozoa</taxon>
        <taxon>Platyhelminthes</taxon>
        <taxon>Trematoda</taxon>
        <taxon>Digenea</taxon>
        <taxon>Plagiorchiida</taxon>
        <taxon>Troglotremata</taxon>
        <taxon>Troglotrematidae</taxon>
        <taxon>Paragonimus</taxon>
    </lineage>
</organism>
<dbReference type="InterPro" id="IPR036860">
    <property type="entry name" value="SH2_dom_sf"/>
</dbReference>
<comment type="similarity">
    <text evidence="1">Belongs to the SH2B adapter family.</text>
</comment>
<dbReference type="PANTHER" id="PTHR10872">
    <property type="entry name" value="SH2B ADAPTER PROTEIN"/>
    <property type="match status" value="1"/>
</dbReference>
<feature type="compositionally biased region" description="Low complexity" evidence="5">
    <location>
        <begin position="500"/>
        <end position="515"/>
    </location>
</feature>
<evidence type="ECO:0000256" key="1">
    <source>
        <dbReference type="ARBA" id="ARBA00010220"/>
    </source>
</evidence>
<feature type="region of interest" description="Disordered" evidence="5">
    <location>
        <begin position="493"/>
        <end position="515"/>
    </location>
</feature>
<dbReference type="PRINTS" id="PR00401">
    <property type="entry name" value="SH2DOMAIN"/>
</dbReference>
<dbReference type="Pfam" id="PF00017">
    <property type="entry name" value="SH2"/>
    <property type="match status" value="1"/>
</dbReference>
<protein>
    <submittedName>
        <fullName evidence="7">SH2B adaptor protein 1/3</fullName>
    </submittedName>
</protein>
<dbReference type="Proteomes" id="UP000324629">
    <property type="component" value="Unassembled WGS sequence"/>
</dbReference>
<dbReference type="SUPFAM" id="SSF50729">
    <property type="entry name" value="PH domain-like"/>
    <property type="match status" value="1"/>
</dbReference>
<accession>A0A5J4NK37</accession>
<dbReference type="Gene3D" id="3.30.505.10">
    <property type="entry name" value="SH2 domain"/>
    <property type="match status" value="1"/>
</dbReference>
<dbReference type="GO" id="GO:0005068">
    <property type="term" value="F:transmembrane receptor protein tyrosine kinase adaptor activity"/>
    <property type="evidence" value="ECO:0007669"/>
    <property type="project" value="TreeGrafter"/>
</dbReference>
<feature type="region of interest" description="Disordered" evidence="5">
    <location>
        <begin position="112"/>
        <end position="131"/>
    </location>
</feature>
<keyword evidence="8" id="KW-1185">Reference proteome</keyword>
<feature type="non-terminal residue" evidence="7">
    <location>
        <position position="1"/>
    </location>
</feature>
<dbReference type="InterPro" id="IPR030523">
    <property type="entry name" value="SH2B"/>
</dbReference>
<feature type="region of interest" description="Disordered" evidence="5">
    <location>
        <begin position="586"/>
        <end position="608"/>
    </location>
</feature>